<dbReference type="GeneID" id="58787660"/>
<dbReference type="BioCyc" id="CNIT1237085:G1324-1129-MONOMER"/>
<sequence length="56" mass="6283">MGEKSIVVRASNRSPSVRTTIPEKIVQEMEIAVGDVLDWETTMQGGRKVVRVKKLE</sequence>
<organism evidence="1 2">
    <name type="scientific">Nitrososphaera gargensis (strain Ga9.2)</name>
    <dbReference type="NCBI Taxonomy" id="1237085"/>
    <lineage>
        <taxon>Archaea</taxon>
        <taxon>Nitrososphaerota</taxon>
        <taxon>Nitrososphaeria</taxon>
        <taxon>Nitrososphaerales</taxon>
        <taxon>Nitrososphaeraceae</taxon>
        <taxon>Nitrososphaera</taxon>
    </lineage>
</organism>
<dbReference type="HOGENOM" id="CLU_202281_0_0_2"/>
<evidence type="ECO:0008006" key="3">
    <source>
        <dbReference type="Google" id="ProtNLM"/>
    </source>
</evidence>
<dbReference type="STRING" id="1237085.Ngar_c11310"/>
<gene>
    <name evidence="1" type="ordered locus">Ngar_c11310</name>
</gene>
<dbReference type="InParanoid" id="K0IGV2"/>
<dbReference type="AlphaFoldDB" id="K0IGV2"/>
<dbReference type="KEGG" id="nga:Ngar_c11310"/>
<evidence type="ECO:0000313" key="1">
    <source>
        <dbReference type="EMBL" id="AFU58073.1"/>
    </source>
</evidence>
<evidence type="ECO:0000313" key="2">
    <source>
        <dbReference type="Proteomes" id="UP000008037"/>
    </source>
</evidence>
<dbReference type="Proteomes" id="UP000008037">
    <property type="component" value="Chromosome"/>
</dbReference>
<protein>
    <recommendedName>
        <fullName evidence="3">SpoVT-AbrB domain-containing protein</fullName>
    </recommendedName>
</protein>
<accession>K0IGV2</accession>
<name>K0IGV2_NITGG</name>
<dbReference type="RefSeq" id="WP_015018610.1">
    <property type="nucleotide sequence ID" value="NC_018719.1"/>
</dbReference>
<dbReference type="EMBL" id="CP002408">
    <property type="protein sequence ID" value="AFU58073.1"/>
    <property type="molecule type" value="Genomic_DNA"/>
</dbReference>
<keyword evidence="2" id="KW-1185">Reference proteome</keyword>
<reference evidence="1 2" key="1">
    <citation type="journal article" date="2012" name="Environ. Microbiol.">
        <title>The genome of the ammonia-oxidizing Candidatus Nitrososphaera gargensis: insights into metabolic versatility and environmental adaptations.</title>
        <authorList>
            <person name="Spang A."/>
            <person name="Poehlein A."/>
            <person name="Offre P."/>
            <person name="Zumbragel S."/>
            <person name="Haider S."/>
            <person name="Rychlik N."/>
            <person name="Nowka B."/>
            <person name="Schmeisser C."/>
            <person name="Lebedeva E.V."/>
            <person name="Rattei T."/>
            <person name="Bohm C."/>
            <person name="Schmid M."/>
            <person name="Galushko A."/>
            <person name="Hatzenpichler R."/>
            <person name="Weinmaier T."/>
            <person name="Daniel R."/>
            <person name="Schleper C."/>
            <person name="Spieck E."/>
            <person name="Streit W."/>
            <person name="Wagner M."/>
        </authorList>
    </citation>
    <scope>NUCLEOTIDE SEQUENCE [LARGE SCALE GENOMIC DNA]</scope>
    <source>
        <strain evidence="2">Ga9.2</strain>
    </source>
</reference>
<proteinExistence type="predicted"/>